<dbReference type="GO" id="GO:0004764">
    <property type="term" value="F:shikimate 3-dehydrogenase (NADP+) activity"/>
    <property type="evidence" value="ECO:0007669"/>
    <property type="project" value="UniProtKB-EC"/>
</dbReference>
<dbReference type="AlphaFoldDB" id="A0A3B1ADJ7"/>
<dbReference type="Pfam" id="PF08501">
    <property type="entry name" value="Shikimate_dh_N"/>
    <property type="match status" value="1"/>
</dbReference>
<dbReference type="Pfam" id="PF01488">
    <property type="entry name" value="Shikimate_DH"/>
    <property type="match status" value="1"/>
</dbReference>
<proteinExistence type="inferred from homology"/>
<dbReference type="EC" id="1.1.1.25" evidence="1"/>
<dbReference type="SUPFAM" id="SSF51735">
    <property type="entry name" value="NAD(P)-binding Rossmann-fold domains"/>
    <property type="match status" value="1"/>
</dbReference>
<dbReference type="InterPro" id="IPR041121">
    <property type="entry name" value="SDH_C"/>
</dbReference>
<dbReference type="GO" id="GO:0009073">
    <property type="term" value="P:aromatic amino acid family biosynthetic process"/>
    <property type="evidence" value="ECO:0007669"/>
    <property type="project" value="UniProtKB-KW"/>
</dbReference>
<dbReference type="InterPro" id="IPR022893">
    <property type="entry name" value="Shikimate_DH_fam"/>
</dbReference>
<dbReference type="GO" id="GO:0009423">
    <property type="term" value="P:chorismate biosynthetic process"/>
    <property type="evidence" value="ECO:0007669"/>
    <property type="project" value="UniProtKB-UniPathway"/>
</dbReference>
<dbReference type="FunFam" id="3.40.50.10860:FF:000006">
    <property type="entry name" value="Shikimate dehydrogenase (NADP(+))"/>
    <property type="match status" value="1"/>
</dbReference>
<evidence type="ECO:0000256" key="1">
    <source>
        <dbReference type="ARBA" id="ARBA00012962"/>
    </source>
</evidence>
<feature type="domain" description="Shikimate dehydrogenase substrate binding N-terminal" evidence="7">
    <location>
        <begin position="17"/>
        <end position="99"/>
    </location>
</feature>
<dbReference type="EMBL" id="UOFR01000013">
    <property type="protein sequence ID" value="VAW91914.1"/>
    <property type="molecule type" value="Genomic_DNA"/>
</dbReference>
<dbReference type="GO" id="GO:0050661">
    <property type="term" value="F:NADP binding"/>
    <property type="evidence" value="ECO:0007669"/>
    <property type="project" value="InterPro"/>
</dbReference>
<evidence type="ECO:0000259" key="6">
    <source>
        <dbReference type="Pfam" id="PF01488"/>
    </source>
</evidence>
<reference evidence="9" key="1">
    <citation type="submission" date="2018-06" db="EMBL/GenBank/DDBJ databases">
        <authorList>
            <person name="Zhirakovskaya E."/>
        </authorList>
    </citation>
    <scope>NUCLEOTIDE SEQUENCE</scope>
</reference>
<dbReference type="NCBIfam" id="NF001310">
    <property type="entry name" value="PRK00258.1-2"/>
    <property type="match status" value="1"/>
</dbReference>
<dbReference type="FunFam" id="3.40.50.720:FF:000104">
    <property type="entry name" value="Shikimate dehydrogenase (NADP(+))"/>
    <property type="match status" value="1"/>
</dbReference>
<dbReference type="InterPro" id="IPR006151">
    <property type="entry name" value="Shikm_DH/Glu-tRNA_Rdtase"/>
</dbReference>
<keyword evidence="2" id="KW-0028">Amino-acid biosynthesis</keyword>
<accession>A0A3B1ADJ7</accession>
<dbReference type="HAMAP" id="MF_00222">
    <property type="entry name" value="Shikimate_DH_AroE"/>
    <property type="match status" value="1"/>
</dbReference>
<evidence type="ECO:0000259" key="7">
    <source>
        <dbReference type="Pfam" id="PF08501"/>
    </source>
</evidence>
<evidence type="ECO:0000256" key="4">
    <source>
        <dbReference type="ARBA" id="ARBA00023002"/>
    </source>
</evidence>
<evidence type="ECO:0000313" key="9">
    <source>
        <dbReference type="EMBL" id="VAW91914.1"/>
    </source>
</evidence>
<dbReference type="UniPathway" id="UPA00053">
    <property type="reaction ID" value="UER00087"/>
</dbReference>
<dbReference type="NCBIfam" id="TIGR00507">
    <property type="entry name" value="aroE"/>
    <property type="match status" value="1"/>
</dbReference>
<organism evidence="9">
    <name type="scientific">hydrothermal vent metagenome</name>
    <dbReference type="NCBI Taxonomy" id="652676"/>
    <lineage>
        <taxon>unclassified sequences</taxon>
        <taxon>metagenomes</taxon>
        <taxon>ecological metagenomes</taxon>
    </lineage>
</organism>
<dbReference type="GO" id="GO:0019632">
    <property type="term" value="P:shikimate metabolic process"/>
    <property type="evidence" value="ECO:0007669"/>
    <property type="project" value="InterPro"/>
</dbReference>
<dbReference type="GO" id="GO:0005829">
    <property type="term" value="C:cytosol"/>
    <property type="evidence" value="ECO:0007669"/>
    <property type="project" value="TreeGrafter"/>
</dbReference>
<evidence type="ECO:0000256" key="5">
    <source>
        <dbReference type="ARBA" id="ARBA00023141"/>
    </source>
</evidence>
<protein>
    <recommendedName>
        <fullName evidence="1">shikimate dehydrogenase (NADP(+))</fullName>
        <ecNumber evidence="1">1.1.1.25</ecNumber>
    </recommendedName>
</protein>
<keyword evidence="3" id="KW-0521">NADP</keyword>
<sequence length="286" mass="31115">MSDDIFDFGERIDRYAVMGNPITHSKSPKIHTLFARQTDQAVEYTAIQVDLGGFSQAVGNFKASGGKGLNITVPFKEEAWQLAVERSQRAELAGAVNTLKLESDQIFGDNTDGIGLVHDLKNNFKYELRDKIILLMGAGGAARGVIAPILEQQPSLLIIANRTADKAVALATHFSELGTVQGCGYGQLNELQFDLVLNATAASLQGEVPDLPDELLADQAMCYDLMYGAKPTAFMAWAAVHGASQITDGLGMLVEQAAESFYIWRDVRPETTSVIEMLREELNSDD</sequence>
<feature type="domain" description="SDH C-terminal" evidence="8">
    <location>
        <begin position="249"/>
        <end position="274"/>
    </location>
</feature>
<keyword evidence="4 9" id="KW-0560">Oxidoreductase</keyword>
<dbReference type="SUPFAM" id="SSF53223">
    <property type="entry name" value="Aminoacid dehydrogenase-like, N-terminal domain"/>
    <property type="match status" value="1"/>
</dbReference>
<dbReference type="PANTHER" id="PTHR21089">
    <property type="entry name" value="SHIKIMATE DEHYDROGENASE"/>
    <property type="match status" value="1"/>
</dbReference>
<dbReference type="PANTHER" id="PTHR21089:SF1">
    <property type="entry name" value="BIFUNCTIONAL 3-DEHYDROQUINATE DEHYDRATASE_SHIKIMATE DEHYDROGENASE, CHLOROPLASTIC"/>
    <property type="match status" value="1"/>
</dbReference>
<dbReference type="CDD" id="cd01065">
    <property type="entry name" value="NAD_bind_Shikimate_DH"/>
    <property type="match status" value="1"/>
</dbReference>
<evidence type="ECO:0000256" key="2">
    <source>
        <dbReference type="ARBA" id="ARBA00022605"/>
    </source>
</evidence>
<dbReference type="InterPro" id="IPR046346">
    <property type="entry name" value="Aminoacid_DH-like_N_sf"/>
</dbReference>
<evidence type="ECO:0000256" key="3">
    <source>
        <dbReference type="ARBA" id="ARBA00022857"/>
    </source>
</evidence>
<dbReference type="Pfam" id="PF18317">
    <property type="entry name" value="SDH_C"/>
    <property type="match status" value="1"/>
</dbReference>
<dbReference type="InterPro" id="IPR011342">
    <property type="entry name" value="Shikimate_DH"/>
</dbReference>
<dbReference type="InterPro" id="IPR013708">
    <property type="entry name" value="Shikimate_DH-bd_N"/>
</dbReference>
<dbReference type="GO" id="GO:0008652">
    <property type="term" value="P:amino acid biosynthetic process"/>
    <property type="evidence" value="ECO:0007669"/>
    <property type="project" value="UniProtKB-KW"/>
</dbReference>
<dbReference type="Gene3D" id="3.40.50.720">
    <property type="entry name" value="NAD(P)-binding Rossmann-like Domain"/>
    <property type="match status" value="1"/>
</dbReference>
<dbReference type="InterPro" id="IPR036291">
    <property type="entry name" value="NAD(P)-bd_dom_sf"/>
</dbReference>
<keyword evidence="5" id="KW-0057">Aromatic amino acid biosynthesis</keyword>
<evidence type="ECO:0000259" key="8">
    <source>
        <dbReference type="Pfam" id="PF18317"/>
    </source>
</evidence>
<name>A0A3B1ADJ7_9ZZZZ</name>
<feature type="domain" description="Quinate/shikimate 5-dehydrogenase/glutamyl-tRNA reductase" evidence="6">
    <location>
        <begin position="123"/>
        <end position="203"/>
    </location>
</feature>
<dbReference type="Gene3D" id="3.40.50.10860">
    <property type="entry name" value="Leucine Dehydrogenase, chain A, domain 1"/>
    <property type="match status" value="1"/>
</dbReference>
<gene>
    <name evidence="9" type="ORF">MNBD_GAMMA21-2829</name>
</gene>